<dbReference type="InterPro" id="IPR011989">
    <property type="entry name" value="ARM-like"/>
</dbReference>
<accession>A0ABR2MBU4</accession>
<dbReference type="PANTHER" id="PTHR46369:SF1">
    <property type="entry name" value="PROTEIN CELLULOSE SYNTHASE INTERACTIVE 3"/>
    <property type="match status" value="1"/>
</dbReference>
<dbReference type="InterPro" id="IPR015943">
    <property type="entry name" value="WD40/YVTN_repeat-like_dom_sf"/>
</dbReference>
<dbReference type="Proteomes" id="UP001412067">
    <property type="component" value="Unassembled WGS sequence"/>
</dbReference>
<dbReference type="PROSITE" id="PS50082">
    <property type="entry name" value="WD_REPEATS_2"/>
    <property type="match status" value="1"/>
</dbReference>
<feature type="repeat" description="WD" evidence="1">
    <location>
        <begin position="16"/>
        <end position="59"/>
    </location>
</feature>
<dbReference type="SUPFAM" id="SSF48371">
    <property type="entry name" value="ARM repeat"/>
    <property type="match status" value="1"/>
</dbReference>
<evidence type="ECO:0000313" key="3">
    <source>
        <dbReference type="Proteomes" id="UP001412067"/>
    </source>
</evidence>
<dbReference type="InterPro" id="IPR044297">
    <property type="entry name" value="CSI1/2/3"/>
</dbReference>
<sequence>MEDPCHHGGIAGNYKIDAHSGGVNDISLSQPNKQLCVVTCGDDKTIKVWDAITGVVQYTYEGHEAPVYSICPHSKENIHVVENGDPIERKKWFPDIEPLFKLLSYENVPPYLKGALRDAISSFIGISPSFKDTIWSYLEKYDLPVVVGPPPGTRALQLPSQVRLLMVTLLLFFSALANLFSDPQIAEEALAEDIVSALSRVLGDGSLAGKRNASCAINQLLNHFPVGDIFTEYSECQFVVIALAESLSAMDLNGVNFSDSLDALALLTRTKQCVKFKYPLWLPLSEVPASLEALVNCLASGGPSIQDKVIQILSRVGSAHSLSPICHVHQFHCIDQSGLHPNSSLRNPLPVDAEDPSIRFW</sequence>
<evidence type="ECO:0000256" key="1">
    <source>
        <dbReference type="PROSITE-ProRule" id="PRU00221"/>
    </source>
</evidence>
<comment type="caution">
    <text evidence="2">The sequence shown here is derived from an EMBL/GenBank/DDBJ whole genome shotgun (WGS) entry which is preliminary data.</text>
</comment>
<proteinExistence type="predicted"/>
<gene>
    <name evidence="2" type="primary">TPL</name>
    <name evidence="2" type="ORF">KSP40_PGU000992</name>
</gene>
<dbReference type="EMBL" id="JBBWWR010000009">
    <property type="protein sequence ID" value="KAK8961342.1"/>
    <property type="molecule type" value="Genomic_DNA"/>
</dbReference>
<protein>
    <submittedName>
        <fullName evidence="2">Protein TOPLESS</fullName>
    </submittedName>
</protein>
<name>A0ABR2MBU4_9ASPA</name>
<dbReference type="InterPro" id="IPR016024">
    <property type="entry name" value="ARM-type_fold"/>
</dbReference>
<dbReference type="Pfam" id="PF00400">
    <property type="entry name" value="WD40"/>
    <property type="match status" value="1"/>
</dbReference>
<keyword evidence="3" id="KW-1185">Reference proteome</keyword>
<evidence type="ECO:0000313" key="2">
    <source>
        <dbReference type="EMBL" id="KAK8961342.1"/>
    </source>
</evidence>
<dbReference type="InterPro" id="IPR001680">
    <property type="entry name" value="WD40_rpt"/>
</dbReference>
<dbReference type="Gene3D" id="1.25.10.10">
    <property type="entry name" value="Leucine-rich Repeat Variant"/>
    <property type="match status" value="1"/>
</dbReference>
<dbReference type="SUPFAM" id="SSF50978">
    <property type="entry name" value="WD40 repeat-like"/>
    <property type="match status" value="1"/>
</dbReference>
<dbReference type="SMART" id="SM00320">
    <property type="entry name" value="WD40"/>
    <property type="match status" value="1"/>
</dbReference>
<dbReference type="PANTHER" id="PTHR46369">
    <property type="entry name" value="PROTEIN CELLULOSE SYNTHASE INTERACTIVE 1"/>
    <property type="match status" value="1"/>
</dbReference>
<dbReference type="InterPro" id="IPR036322">
    <property type="entry name" value="WD40_repeat_dom_sf"/>
</dbReference>
<organism evidence="2 3">
    <name type="scientific">Platanthera guangdongensis</name>
    <dbReference type="NCBI Taxonomy" id="2320717"/>
    <lineage>
        <taxon>Eukaryota</taxon>
        <taxon>Viridiplantae</taxon>
        <taxon>Streptophyta</taxon>
        <taxon>Embryophyta</taxon>
        <taxon>Tracheophyta</taxon>
        <taxon>Spermatophyta</taxon>
        <taxon>Magnoliopsida</taxon>
        <taxon>Liliopsida</taxon>
        <taxon>Asparagales</taxon>
        <taxon>Orchidaceae</taxon>
        <taxon>Orchidoideae</taxon>
        <taxon>Orchideae</taxon>
        <taxon>Orchidinae</taxon>
        <taxon>Platanthera</taxon>
    </lineage>
</organism>
<keyword evidence="1" id="KW-0853">WD repeat</keyword>
<reference evidence="2 3" key="1">
    <citation type="journal article" date="2022" name="Nat. Plants">
        <title>Genomes of leafy and leafless Platanthera orchids illuminate the evolution of mycoheterotrophy.</title>
        <authorList>
            <person name="Li M.H."/>
            <person name="Liu K.W."/>
            <person name="Li Z."/>
            <person name="Lu H.C."/>
            <person name="Ye Q.L."/>
            <person name="Zhang D."/>
            <person name="Wang J.Y."/>
            <person name="Li Y.F."/>
            <person name="Zhong Z.M."/>
            <person name="Liu X."/>
            <person name="Yu X."/>
            <person name="Liu D.K."/>
            <person name="Tu X.D."/>
            <person name="Liu B."/>
            <person name="Hao Y."/>
            <person name="Liao X.Y."/>
            <person name="Jiang Y.T."/>
            <person name="Sun W.H."/>
            <person name="Chen J."/>
            <person name="Chen Y.Q."/>
            <person name="Ai Y."/>
            <person name="Zhai J.W."/>
            <person name="Wu S.S."/>
            <person name="Zhou Z."/>
            <person name="Hsiao Y.Y."/>
            <person name="Wu W.L."/>
            <person name="Chen Y.Y."/>
            <person name="Lin Y.F."/>
            <person name="Hsu J.L."/>
            <person name="Li C.Y."/>
            <person name="Wang Z.W."/>
            <person name="Zhao X."/>
            <person name="Zhong W.Y."/>
            <person name="Ma X.K."/>
            <person name="Ma L."/>
            <person name="Huang J."/>
            <person name="Chen G.Z."/>
            <person name="Huang M.Z."/>
            <person name="Huang L."/>
            <person name="Peng D.H."/>
            <person name="Luo Y.B."/>
            <person name="Zou S.Q."/>
            <person name="Chen S.P."/>
            <person name="Lan S."/>
            <person name="Tsai W.C."/>
            <person name="Van de Peer Y."/>
            <person name="Liu Z.J."/>
        </authorList>
    </citation>
    <scope>NUCLEOTIDE SEQUENCE [LARGE SCALE GENOMIC DNA]</scope>
    <source>
        <strain evidence="2">Lor288</strain>
    </source>
</reference>
<dbReference type="Gene3D" id="2.130.10.10">
    <property type="entry name" value="YVTN repeat-like/Quinoprotein amine dehydrogenase"/>
    <property type="match status" value="1"/>
</dbReference>